<dbReference type="Gene3D" id="2.120.10.80">
    <property type="entry name" value="Kelch-type beta propeller"/>
    <property type="match status" value="2"/>
</dbReference>
<proteinExistence type="predicted"/>
<gene>
    <name evidence="3" type="ORF">T459_10428</name>
</gene>
<organism evidence="3 4">
    <name type="scientific">Capsicum annuum</name>
    <name type="common">Capsicum pepper</name>
    <dbReference type="NCBI Taxonomy" id="4072"/>
    <lineage>
        <taxon>Eukaryota</taxon>
        <taxon>Viridiplantae</taxon>
        <taxon>Streptophyta</taxon>
        <taxon>Embryophyta</taxon>
        <taxon>Tracheophyta</taxon>
        <taxon>Spermatophyta</taxon>
        <taxon>Magnoliopsida</taxon>
        <taxon>eudicotyledons</taxon>
        <taxon>Gunneridae</taxon>
        <taxon>Pentapetalae</taxon>
        <taxon>asterids</taxon>
        <taxon>lamiids</taxon>
        <taxon>Solanales</taxon>
        <taxon>Solanaceae</taxon>
        <taxon>Solanoideae</taxon>
        <taxon>Capsiceae</taxon>
        <taxon>Capsicum</taxon>
    </lineage>
</organism>
<comment type="caution">
    <text evidence="3">The sequence shown here is derived from an EMBL/GenBank/DDBJ whole genome shotgun (WGS) entry which is preliminary data.</text>
</comment>
<evidence type="ECO:0000256" key="2">
    <source>
        <dbReference type="ARBA" id="ARBA00022737"/>
    </source>
</evidence>
<keyword evidence="4" id="KW-1185">Reference proteome</keyword>
<dbReference type="PANTHER" id="PTHR46093:SF9">
    <property type="entry name" value="DCD DOMAIN-CONTAINING PROTEIN"/>
    <property type="match status" value="1"/>
</dbReference>
<dbReference type="Gramene" id="PHT88322">
    <property type="protein sequence ID" value="PHT88322"/>
    <property type="gene ID" value="T459_10428"/>
</dbReference>
<keyword evidence="1" id="KW-0880">Kelch repeat</keyword>
<keyword evidence="2" id="KW-0677">Repeat</keyword>
<dbReference type="Proteomes" id="UP000222542">
    <property type="component" value="Unassembled WGS sequence"/>
</dbReference>
<dbReference type="InterPro" id="IPR027417">
    <property type="entry name" value="P-loop_NTPase"/>
</dbReference>
<dbReference type="OMA" id="EHFEGEY"/>
<evidence type="ECO:0000313" key="3">
    <source>
        <dbReference type="EMBL" id="PHT88322.1"/>
    </source>
</evidence>
<dbReference type="Gene3D" id="3.40.50.300">
    <property type="entry name" value="P-loop containing nucleotide triphosphate hydrolases"/>
    <property type="match status" value="1"/>
</dbReference>
<dbReference type="AlphaFoldDB" id="A0A2G3A276"/>
<dbReference type="SMART" id="SM00612">
    <property type="entry name" value="Kelch"/>
    <property type="match status" value="3"/>
</dbReference>
<dbReference type="SUPFAM" id="SSF117281">
    <property type="entry name" value="Kelch motif"/>
    <property type="match status" value="1"/>
</dbReference>
<protein>
    <submittedName>
        <fullName evidence="3">Uncharacterized protein</fullName>
    </submittedName>
</protein>
<dbReference type="SUPFAM" id="SSF52540">
    <property type="entry name" value="P-loop containing nucleoside triphosphate hydrolases"/>
    <property type="match status" value="1"/>
</dbReference>
<evidence type="ECO:0000256" key="1">
    <source>
        <dbReference type="ARBA" id="ARBA00022441"/>
    </source>
</evidence>
<dbReference type="InterPro" id="IPR011498">
    <property type="entry name" value="Kelch_2"/>
</dbReference>
<sequence>MMRWERVAVHGVDGASKRWSHTCNAVQGGRLLYVFGGYDKDDVQTNKVHVFDTVNRIWSEPLMNGGLPSPRSGHSCTTIGNDLIMFGGTNGTGPLNDLHILFTSSNTWVSPDLIGDAPNPREGHSAALIGHELFIFGGCAKFDDAEIYYDDIHKLDIEKSVWMHIVPSGTPPSKREGQSCSCWNRKIIVIGGRDKSGFYQSDVHIFDTVETFAWCKLNTTGHILQPRTWHTTISLGRKQFVFGGFDHQSLFDDVYVLDVAARTWREVFPIGQGPSARFSVAGDFLDPHQRGVLAFTGGCGENLQPLEDVHYLHTGLAREAEPDIRRIAKLSLMEQLHLKFQKQYNNALFRFGINSRGKILLNGVSQISHKHLHQKDAMDSLMKGRTTLVTDRRLSTVESANNVAVVSDGQIVESGTHDG</sequence>
<dbReference type="STRING" id="4072.A0A2G3A276"/>
<reference evidence="3 4" key="1">
    <citation type="journal article" date="2014" name="Nat. Genet.">
        <title>Genome sequence of the hot pepper provides insights into the evolution of pungency in Capsicum species.</title>
        <authorList>
            <person name="Kim S."/>
            <person name="Park M."/>
            <person name="Yeom S.I."/>
            <person name="Kim Y.M."/>
            <person name="Lee J.M."/>
            <person name="Lee H.A."/>
            <person name="Seo E."/>
            <person name="Choi J."/>
            <person name="Cheong K."/>
            <person name="Kim K.T."/>
            <person name="Jung K."/>
            <person name="Lee G.W."/>
            <person name="Oh S.K."/>
            <person name="Bae C."/>
            <person name="Kim S.B."/>
            <person name="Lee H.Y."/>
            <person name="Kim S.Y."/>
            <person name="Kim M.S."/>
            <person name="Kang B.C."/>
            <person name="Jo Y.D."/>
            <person name="Yang H.B."/>
            <person name="Jeong H.J."/>
            <person name="Kang W.H."/>
            <person name="Kwon J.K."/>
            <person name="Shin C."/>
            <person name="Lim J.Y."/>
            <person name="Park J.H."/>
            <person name="Huh J.H."/>
            <person name="Kim J.S."/>
            <person name="Kim B.D."/>
            <person name="Cohen O."/>
            <person name="Paran I."/>
            <person name="Suh M.C."/>
            <person name="Lee S.B."/>
            <person name="Kim Y.K."/>
            <person name="Shin Y."/>
            <person name="Noh S.J."/>
            <person name="Park J."/>
            <person name="Seo Y.S."/>
            <person name="Kwon S.Y."/>
            <person name="Kim H.A."/>
            <person name="Park J.M."/>
            <person name="Kim H.J."/>
            <person name="Choi S.B."/>
            <person name="Bosland P.W."/>
            <person name="Reeves G."/>
            <person name="Jo S.H."/>
            <person name="Lee B.W."/>
            <person name="Cho H.T."/>
            <person name="Choi H.S."/>
            <person name="Lee M.S."/>
            <person name="Yu Y."/>
            <person name="Do Choi Y."/>
            <person name="Park B.S."/>
            <person name="van Deynze A."/>
            <person name="Ashrafi H."/>
            <person name="Hill T."/>
            <person name="Kim W.T."/>
            <person name="Pai H.S."/>
            <person name="Ahn H.K."/>
            <person name="Yeam I."/>
            <person name="Giovannoni J.J."/>
            <person name="Rose J.K."/>
            <person name="Sorensen I."/>
            <person name="Lee S.J."/>
            <person name="Kim R.W."/>
            <person name="Choi I.Y."/>
            <person name="Choi B.S."/>
            <person name="Lim J.S."/>
            <person name="Lee Y.H."/>
            <person name="Choi D."/>
        </authorList>
    </citation>
    <scope>NUCLEOTIDE SEQUENCE [LARGE SCALE GENOMIC DNA]</scope>
    <source>
        <strain evidence="4">cv. CM334</strain>
    </source>
</reference>
<dbReference type="Pfam" id="PF24681">
    <property type="entry name" value="Kelch_KLHDC2_KLHL20_DRC7"/>
    <property type="match status" value="1"/>
</dbReference>
<dbReference type="PANTHER" id="PTHR46093">
    <property type="entry name" value="ACYL-COA-BINDING DOMAIN-CONTAINING PROTEIN 5"/>
    <property type="match status" value="1"/>
</dbReference>
<dbReference type="InterPro" id="IPR015915">
    <property type="entry name" value="Kelch-typ_b-propeller"/>
</dbReference>
<reference evidence="3 4" key="2">
    <citation type="journal article" date="2017" name="Genome Biol.">
        <title>New reference genome sequences of hot pepper reveal the massive evolution of plant disease-resistance genes by retroduplication.</title>
        <authorList>
            <person name="Kim S."/>
            <person name="Park J."/>
            <person name="Yeom S.I."/>
            <person name="Kim Y.M."/>
            <person name="Seo E."/>
            <person name="Kim K.T."/>
            <person name="Kim M.S."/>
            <person name="Lee J.M."/>
            <person name="Cheong K."/>
            <person name="Shin H.S."/>
            <person name="Kim S.B."/>
            <person name="Han K."/>
            <person name="Lee J."/>
            <person name="Park M."/>
            <person name="Lee H.A."/>
            <person name="Lee H.Y."/>
            <person name="Lee Y."/>
            <person name="Oh S."/>
            <person name="Lee J.H."/>
            <person name="Choi E."/>
            <person name="Choi E."/>
            <person name="Lee S.E."/>
            <person name="Jeon J."/>
            <person name="Kim H."/>
            <person name="Choi G."/>
            <person name="Song H."/>
            <person name="Lee J."/>
            <person name="Lee S.C."/>
            <person name="Kwon J.K."/>
            <person name="Lee H.Y."/>
            <person name="Koo N."/>
            <person name="Hong Y."/>
            <person name="Kim R.W."/>
            <person name="Kang W.H."/>
            <person name="Huh J.H."/>
            <person name="Kang B.C."/>
            <person name="Yang T.J."/>
            <person name="Lee Y.H."/>
            <person name="Bennetzen J.L."/>
            <person name="Choi D."/>
        </authorList>
    </citation>
    <scope>NUCLEOTIDE SEQUENCE [LARGE SCALE GENOMIC DNA]</scope>
    <source>
        <strain evidence="4">cv. CM334</strain>
    </source>
</reference>
<name>A0A2G3A276_CAPAN</name>
<dbReference type="Pfam" id="PF07646">
    <property type="entry name" value="Kelch_2"/>
    <property type="match status" value="1"/>
</dbReference>
<evidence type="ECO:0000313" key="4">
    <source>
        <dbReference type="Proteomes" id="UP000222542"/>
    </source>
</evidence>
<accession>A0A2G3A276</accession>
<dbReference type="EMBL" id="AYRZ02000003">
    <property type="protein sequence ID" value="PHT88322.1"/>
    <property type="molecule type" value="Genomic_DNA"/>
</dbReference>
<dbReference type="InterPro" id="IPR006652">
    <property type="entry name" value="Kelch_1"/>
</dbReference>